<feature type="signal peptide" evidence="1">
    <location>
        <begin position="1"/>
        <end position="20"/>
    </location>
</feature>
<protein>
    <recommendedName>
        <fullName evidence="4">Lipoprotein</fullName>
    </recommendedName>
</protein>
<evidence type="ECO:0008006" key="4">
    <source>
        <dbReference type="Google" id="ProtNLM"/>
    </source>
</evidence>
<dbReference type="EMBL" id="JBHSMQ010000012">
    <property type="protein sequence ID" value="MFC5457662.1"/>
    <property type="molecule type" value="Genomic_DNA"/>
</dbReference>
<evidence type="ECO:0000313" key="3">
    <source>
        <dbReference type="Proteomes" id="UP001596052"/>
    </source>
</evidence>
<evidence type="ECO:0000313" key="2">
    <source>
        <dbReference type="EMBL" id="MFC5457662.1"/>
    </source>
</evidence>
<name>A0ABW0KXQ4_9BACT</name>
<evidence type="ECO:0000256" key="1">
    <source>
        <dbReference type="SAM" id="SignalP"/>
    </source>
</evidence>
<dbReference type="RefSeq" id="WP_377171220.1">
    <property type="nucleotide sequence ID" value="NZ_JBHSMQ010000012.1"/>
</dbReference>
<sequence>MKNRLLLLACFLVAATCLPGQTPGQPAEPTVYTSAQILPFLRLYDLEGLSDLIHRGSDVGKEVAVSFNDYPWYNVPFKMMRVEGDNVSLKTDERGYYVLLPFLPPTLEKLAEARTFQEVLQTLVPPSRSGNEAYFNIMYVPESTQFLELDKGNIGLILTAAYLYQDRIVWVECEMHYKQSKVARTVATPFDESVIQIHLSPKYK</sequence>
<keyword evidence="3" id="KW-1185">Reference proteome</keyword>
<keyword evidence="1" id="KW-0732">Signal</keyword>
<proteinExistence type="predicted"/>
<dbReference type="Proteomes" id="UP001596052">
    <property type="component" value="Unassembled WGS sequence"/>
</dbReference>
<reference evidence="3" key="1">
    <citation type="journal article" date="2019" name="Int. J. Syst. Evol. Microbiol.">
        <title>The Global Catalogue of Microorganisms (GCM) 10K type strain sequencing project: providing services to taxonomists for standard genome sequencing and annotation.</title>
        <authorList>
            <consortium name="The Broad Institute Genomics Platform"/>
            <consortium name="The Broad Institute Genome Sequencing Center for Infectious Disease"/>
            <person name="Wu L."/>
            <person name="Ma J."/>
        </authorList>
    </citation>
    <scope>NUCLEOTIDE SEQUENCE [LARGE SCALE GENOMIC DNA]</scope>
    <source>
        <strain evidence="3">CGMCC 4.1469</strain>
    </source>
</reference>
<accession>A0ABW0KXQ4</accession>
<feature type="chain" id="PRO_5046399587" description="Lipoprotein" evidence="1">
    <location>
        <begin position="21"/>
        <end position="204"/>
    </location>
</feature>
<gene>
    <name evidence="2" type="ORF">ACFQDI_22530</name>
</gene>
<organism evidence="2 3">
    <name type="scientific">Prosthecobacter fluviatilis</name>
    <dbReference type="NCBI Taxonomy" id="445931"/>
    <lineage>
        <taxon>Bacteria</taxon>
        <taxon>Pseudomonadati</taxon>
        <taxon>Verrucomicrobiota</taxon>
        <taxon>Verrucomicrobiia</taxon>
        <taxon>Verrucomicrobiales</taxon>
        <taxon>Verrucomicrobiaceae</taxon>
        <taxon>Prosthecobacter</taxon>
    </lineage>
</organism>
<comment type="caution">
    <text evidence="2">The sequence shown here is derived from an EMBL/GenBank/DDBJ whole genome shotgun (WGS) entry which is preliminary data.</text>
</comment>